<evidence type="ECO:0000313" key="3">
    <source>
        <dbReference type="Proteomes" id="UP000298050"/>
    </source>
</evidence>
<organism evidence="2 3">
    <name type="scientific">Mangrovimicrobium sediminis</name>
    <dbReference type="NCBI Taxonomy" id="2562682"/>
    <lineage>
        <taxon>Bacteria</taxon>
        <taxon>Pseudomonadati</taxon>
        <taxon>Pseudomonadota</taxon>
        <taxon>Gammaproteobacteria</taxon>
        <taxon>Cellvibrionales</taxon>
        <taxon>Halieaceae</taxon>
        <taxon>Mangrovimicrobium</taxon>
    </lineage>
</organism>
<keyword evidence="1" id="KW-0812">Transmembrane</keyword>
<protein>
    <submittedName>
        <fullName evidence="2">Type II secretion system protein</fullName>
    </submittedName>
</protein>
<dbReference type="PROSITE" id="PS00409">
    <property type="entry name" value="PROKAR_NTER_METHYL"/>
    <property type="match status" value="1"/>
</dbReference>
<dbReference type="OrthoDB" id="8481584at2"/>
<dbReference type="InterPro" id="IPR045584">
    <property type="entry name" value="Pilin-like"/>
</dbReference>
<accession>A0A4Z0M3U4</accession>
<dbReference type="NCBIfam" id="TIGR02532">
    <property type="entry name" value="IV_pilin_GFxxxE"/>
    <property type="match status" value="1"/>
</dbReference>
<feature type="transmembrane region" description="Helical" evidence="1">
    <location>
        <begin position="15"/>
        <end position="36"/>
    </location>
</feature>
<dbReference type="InterPro" id="IPR012902">
    <property type="entry name" value="N_methyl_site"/>
</dbReference>
<dbReference type="Gene3D" id="3.30.700.10">
    <property type="entry name" value="Glycoprotein, Type 4 Pilin"/>
    <property type="match status" value="1"/>
</dbReference>
<dbReference type="Proteomes" id="UP000298050">
    <property type="component" value="Unassembled WGS sequence"/>
</dbReference>
<keyword evidence="1" id="KW-0472">Membrane</keyword>
<proteinExistence type="predicted"/>
<evidence type="ECO:0000256" key="1">
    <source>
        <dbReference type="SAM" id="Phobius"/>
    </source>
</evidence>
<evidence type="ECO:0000313" key="2">
    <source>
        <dbReference type="EMBL" id="TGD74107.1"/>
    </source>
</evidence>
<dbReference type="RefSeq" id="WP_135442662.1">
    <property type="nucleotide sequence ID" value="NZ_SRLE01000006.1"/>
</dbReference>
<keyword evidence="1" id="KW-1133">Transmembrane helix</keyword>
<dbReference type="EMBL" id="SRLE01000006">
    <property type="protein sequence ID" value="TGD74107.1"/>
    <property type="molecule type" value="Genomic_DNA"/>
</dbReference>
<sequence>MIRPVRQLPGSPARGFTLVELVIAMAIAGLLIAVTVPGSRKLYQSMQYNQSVRGVLGLLHEARRKALDSGKPQDVELDTEALQITLNDKTRQLPEGFQLSVSTASEMNRQNLGVIRFYPEGSSTGGDLEIVSPTGRGVHITVDWLMGGVKQEAVDAR</sequence>
<name>A0A4Z0M3U4_9GAMM</name>
<dbReference type="Pfam" id="PF07963">
    <property type="entry name" value="N_methyl"/>
    <property type="match status" value="1"/>
</dbReference>
<dbReference type="SUPFAM" id="SSF54523">
    <property type="entry name" value="Pili subunits"/>
    <property type="match status" value="1"/>
</dbReference>
<gene>
    <name evidence="2" type="ORF">E4634_08205</name>
</gene>
<reference evidence="2 3" key="1">
    <citation type="submission" date="2019-04" db="EMBL/GenBank/DDBJ databases">
        <title>Taxonomy of novel Haliea sp. from mangrove soil of West Coast of India.</title>
        <authorList>
            <person name="Verma A."/>
            <person name="Kumar P."/>
            <person name="Krishnamurthi S."/>
        </authorList>
    </citation>
    <scope>NUCLEOTIDE SEQUENCE [LARGE SCALE GENOMIC DNA]</scope>
    <source>
        <strain evidence="2 3">SAOS-164</strain>
    </source>
</reference>
<keyword evidence="3" id="KW-1185">Reference proteome</keyword>
<dbReference type="AlphaFoldDB" id="A0A4Z0M3U4"/>
<comment type="caution">
    <text evidence="2">The sequence shown here is derived from an EMBL/GenBank/DDBJ whole genome shotgun (WGS) entry which is preliminary data.</text>
</comment>